<evidence type="ECO:0000313" key="3">
    <source>
        <dbReference type="Proteomes" id="UP000321331"/>
    </source>
</evidence>
<evidence type="ECO:0000313" key="2">
    <source>
        <dbReference type="EMBL" id="TXC03362.1"/>
    </source>
</evidence>
<feature type="region of interest" description="Disordered" evidence="1">
    <location>
        <begin position="1"/>
        <end position="52"/>
    </location>
</feature>
<proteinExistence type="predicted"/>
<reference evidence="2 3" key="1">
    <citation type="submission" date="2019-07" db="EMBL/GenBank/DDBJ databases">
        <title>The First High-Quality Draft Genome Sequence of the Causal Agent of the Current Panama Disease Epidemic.</title>
        <authorList>
            <person name="Warmington R.J."/>
            <person name="Kay W."/>
            <person name="Jeffries A."/>
            <person name="Bebber D."/>
            <person name="Moore K."/>
            <person name="Studholme D.J."/>
        </authorList>
    </citation>
    <scope>NUCLEOTIDE SEQUENCE [LARGE SCALE GENOMIC DNA]</scope>
    <source>
        <strain evidence="2 3">TR4</strain>
    </source>
</reference>
<protein>
    <submittedName>
        <fullName evidence="2">Uncharacterized protein</fullName>
    </submittedName>
</protein>
<feature type="compositionally biased region" description="Polar residues" evidence="1">
    <location>
        <begin position="31"/>
        <end position="46"/>
    </location>
</feature>
<comment type="caution">
    <text evidence="2">The sequence shown here is derived from an EMBL/GenBank/DDBJ whole genome shotgun (WGS) entry which is preliminary data.</text>
</comment>
<dbReference type="EMBL" id="VMNF01000007">
    <property type="protein sequence ID" value="TXC03362.1"/>
    <property type="molecule type" value="Genomic_DNA"/>
</dbReference>
<organism evidence="2 3">
    <name type="scientific">Fusarium oxysporum f. sp. cubense</name>
    <dbReference type="NCBI Taxonomy" id="61366"/>
    <lineage>
        <taxon>Eukaryota</taxon>
        <taxon>Fungi</taxon>
        <taxon>Dikarya</taxon>
        <taxon>Ascomycota</taxon>
        <taxon>Pezizomycotina</taxon>
        <taxon>Sordariomycetes</taxon>
        <taxon>Hypocreomycetidae</taxon>
        <taxon>Hypocreales</taxon>
        <taxon>Nectriaceae</taxon>
        <taxon>Fusarium</taxon>
        <taxon>Fusarium oxysporum species complex</taxon>
    </lineage>
</organism>
<accession>A0A5C6SXT7</accession>
<dbReference type="AlphaFoldDB" id="A0A5C6SXT7"/>
<feature type="non-terminal residue" evidence="2">
    <location>
        <position position="52"/>
    </location>
</feature>
<name>A0A5C6SXT7_FUSOC</name>
<dbReference type="Proteomes" id="UP000321331">
    <property type="component" value="Unassembled WGS sequence"/>
</dbReference>
<sequence length="52" mass="5427">MGRESGAPVSKGVMSIVEGETVDDDARSKKQLSLKQTGTVLENSSADSEETA</sequence>
<gene>
    <name evidence="2" type="ORF">FocTR4_00000382</name>
</gene>
<evidence type="ECO:0000256" key="1">
    <source>
        <dbReference type="SAM" id="MobiDB-lite"/>
    </source>
</evidence>